<dbReference type="Gene3D" id="2.40.50.40">
    <property type="match status" value="1"/>
</dbReference>
<dbReference type="SUPFAM" id="SSF81321">
    <property type="entry name" value="Family A G protein-coupled receptor-like"/>
    <property type="match status" value="1"/>
</dbReference>
<evidence type="ECO:0000256" key="2">
    <source>
        <dbReference type="ARBA" id="ARBA00022475"/>
    </source>
</evidence>
<dbReference type="Pfam" id="PF00385">
    <property type="entry name" value="Chromo"/>
    <property type="match status" value="1"/>
</dbReference>
<feature type="transmembrane region" description="Helical" evidence="11">
    <location>
        <begin position="175"/>
        <end position="194"/>
    </location>
</feature>
<evidence type="ECO:0000256" key="7">
    <source>
        <dbReference type="ARBA" id="ARBA00023170"/>
    </source>
</evidence>
<evidence type="ECO:0000256" key="11">
    <source>
        <dbReference type="SAM" id="Phobius"/>
    </source>
</evidence>
<dbReference type="Pfam" id="PF00001">
    <property type="entry name" value="7tm_1"/>
    <property type="match status" value="1"/>
</dbReference>
<gene>
    <name evidence="14" type="primary">TAAR1</name>
    <name evidence="14" type="ORF">AWC38_SpisGene9368</name>
</gene>
<evidence type="ECO:0000256" key="8">
    <source>
        <dbReference type="ARBA" id="ARBA00023180"/>
    </source>
</evidence>
<dbReference type="InterPro" id="IPR000276">
    <property type="entry name" value="GPCR_Rhodpsn"/>
</dbReference>
<evidence type="ECO:0000313" key="15">
    <source>
        <dbReference type="Proteomes" id="UP000225706"/>
    </source>
</evidence>
<keyword evidence="9" id="KW-0807">Transducer</keyword>
<evidence type="ECO:0000256" key="3">
    <source>
        <dbReference type="ARBA" id="ARBA00022692"/>
    </source>
</evidence>
<feature type="region of interest" description="Disordered" evidence="10">
    <location>
        <begin position="134"/>
        <end position="164"/>
    </location>
</feature>
<keyword evidence="3 11" id="KW-0812">Transmembrane</keyword>
<evidence type="ECO:0000256" key="10">
    <source>
        <dbReference type="SAM" id="MobiDB-lite"/>
    </source>
</evidence>
<accession>A0A2B4SC12</accession>
<dbReference type="Proteomes" id="UP000225706">
    <property type="component" value="Unassembled WGS sequence"/>
</dbReference>
<keyword evidence="2" id="KW-1003">Cell membrane</keyword>
<dbReference type="GO" id="GO:0005886">
    <property type="term" value="C:plasma membrane"/>
    <property type="evidence" value="ECO:0007669"/>
    <property type="project" value="UniProtKB-SubCell"/>
</dbReference>
<feature type="transmembrane region" description="Helical" evidence="11">
    <location>
        <begin position="206"/>
        <end position="225"/>
    </location>
</feature>
<keyword evidence="6 11" id="KW-0472">Membrane</keyword>
<dbReference type="EMBL" id="LSMT01000137">
    <property type="protein sequence ID" value="PFX25985.1"/>
    <property type="molecule type" value="Genomic_DNA"/>
</dbReference>
<dbReference type="SUPFAM" id="SSF54160">
    <property type="entry name" value="Chromo domain-like"/>
    <property type="match status" value="1"/>
</dbReference>
<dbReference type="AlphaFoldDB" id="A0A2B4SC12"/>
<organism evidence="14 15">
    <name type="scientific">Stylophora pistillata</name>
    <name type="common">Smooth cauliflower coral</name>
    <dbReference type="NCBI Taxonomy" id="50429"/>
    <lineage>
        <taxon>Eukaryota</taxon>
        <taxon>Metazoa</taxon>
        <taxon>Cnidaria</taxon>
        <taxon>Anthozoa</taxon>
        <taxon>Hexacorallia</taxon>
        <taxon>Scleractinia</taxon>
        <taxon>Astrocoeniina</taxon>
        <taxon>Pocilloporidae</taxon>
        <taxon>Stylophora</taxon>
    </lineage>
</organism>
<evidence type="ECO:0000256" key="4">
    <source>
        <dbReference type="ARBA" id="ARBA00022989"/>
    </source>
</evidence>
<dbReference type="PANTHER" id="PTHR24246:SF27">
    <property type="entry name" value="ADENOSINE RECEPTOR, ISOFORM A"/>
    <property type="match status" value="1"/>
</dbReference>
<keyword evidence="7 14" id="KW-0675">Receptor</keyword>
<dbReference type="Gene3D" id="1.20.1070.10">
    <property type="entry name" value="Rhodopsin 7-helix transmembrane proteins"/>
    <property type="match status" value="1"/>
</dbReference>
<keyword evidence="15" id="KW-1185">Reference proteome</keyword>
<dbReference type="SMART" id="SM01381">
    <property type="entry name" value="7TM_GPCR_Srsx"/>
    <property type="match status" value="1"/>
</dbReference>
<keyword evidence="8" id="KW-0325">Glycoprotein</keyword>
<dbReference type="InterPro" id="IPR023780">
    <property type="entry name" value="Chromo_domain"/>
</dbReference>
<dbReference type="InterPro" id="IPR000953">
    <property type="entry name" value="Chromo/chromo_shadow_dom"/>
</dbReference>
<dbReference type="GO" id="GO:0004930">
    <property type="term" value="F:G protein-coupled receptor activity"/>
    <property type="evidence" value="ECO:0007669"/>
    <property type="project" value="UniProtKB-KW"/>
</dbReference>
<evidence type="ECO:0000256" key="6">
    <source>
        <dbReference type="ARBA" id="ARBA00023136"/>
    </source>
</evidence>
<dbReference type="CDD" id="cd00024">
    <property type="entry name" value="CD_CSD"/>
    <property type="match status" value="1"/>
</dbReference>
<evidence type="ECO:0000256" key="9">
    <source>
        <dbReference type="ARBA" id="ARBA00023224"/>
    </source>
</evidence>
<reference evidence="15" key="1">
    <citation type="journal article" date="2017" name="bioRxiv">
        <title>Comparative analysis of the genomes of Stylophora pistillata and Acropora digitifera provides evidence for extensive differences between species of corals.</title>
        <authorList>
            <person name="Voolstra C.R."/>
            <person name="Li Y."/>
            <person name="Liew Y.J."/>
            <person name="Baumgarten S."/>
            <person name="Zoccola D."/>
            <person name="Flot J.-F."/>
            <person name="Tambutte S."/>
            <person name="Allemand D."/>
            <person name="Aranda M."/>
        </authorList>
    </citation>
    <scope>NUCLEOTIDE SEQUENCE [LARGE SCALE GENOMIC DNA]</scope>
</reference>
<proteinExistence type="predicted"/>
<dbReference type="PROSITE" id="PS50013">
    <property type="entry name" value="CHROMO_2"/>
    <property type="match status" value="1"/>
</dbReference>
<dbReference type="OrthoDB" id="5978374at2759"/>
<dbReference type="SMART" id="SM00298">
    <property type="entry name" value="CHROMO"/>
    <property type="match status" value="1"/>
</dbReference>
<keyword evidence="4 11" id="KW-1133">Transmembrane helix</keyword>
<keyword evidence="5" id="KW-0297">G-protein coupled receptor</keyword>
<feature type="transmembrane region" description="Helical" evidence="11">
    <location>
        <begin position="287"/>
        <end position="308"/>
    </location>
</feature>
<feature type="transmembrane region" description="Helical" evidence="11">
    <location>
        <begin position="245"/>
        <end position="266"/>
    </location>
</feature>
<sequence length="515" mass="58396">MSKFYEVLKVLDKRTDAYNRVQFLVCWRGYGRKYDSWVDAEDMNEYLKQVFRTRHQGNSGLLQTLTVLIAEKLKMKKPPSTSVVRRKGACLAKAYYVQKALKRQPRDHKHSSHKEQCLCQSIVSFPSNSFITSRTNPDKETHISSGGPQSGPEMPSSKDTETPLTKAESIALTPAFGLVALTIVIGNSVTIAAFTKTSLNRRPTHYFLISLAVADLMVGALAMPLYIFHFVNSDLWSKSEVIQTIYYSCDVVSGMASVFTLAVVSVERLYAVGWPWKYRHYTPLKCYIVAVSGTWILAVAICCLYLFFRFKFISGIVHTVTVASLSVSLTVACCAYSALWLRIKYRRRRRRGVEKDKRLAITLFLVTGIFIVTWMPFEVIIIIVHFCRYCKNPSHRLVYVIKLLQYSNSFVNTLVYSFRMQDFRRAILNVFRNGSLSPRGNMQVRNVAGITLTSVSNLVNSCSAVNLNIIYGERQLKSSNGATGHRRLASRRADLFLMHKNGKYSPCKLHAAENV</sequence>
<evidence type="ECO:0000259" key="13">
    <source>
        <dbReference type="PROSITE" id="PS50262"/>
    </source>
</evidence>
<comment type="caution">
    <text evidence="14">The sequence shown here is derived from an EMBL/GenBank/DDBJ whole genome shotgun (WGS) entry which is preliminary data.</text>
</comment>
<dbReference type="PROSITE" id="PS50262">
    <property type="entry name" value="G_PROTEIN_RECEP_F1_2"/>
    <property type="match status" value="1"/>
</dbReference>
<dbReference type="PRINTS" id="PR00237">
    <property type="entry name" value="GPCRRHODOPSN"/>
</dbReference>
<feature type="transmembrane region" description="Helical" evidence="11">
    <location>
        <begin position="320"/>
        <end position="341"/>
    </location>
</feature>
<evidence type="ECO:0000256" key="5">
    <source>
        <dbReference type="ARBA" id="ARBA00023040"/>
    </source>
</evidence>
<dbReference type="InterPro" id="IPR016197">
    <property type="entry name" value="Chromo-like_dom_sf"/>
</dbReference>
<protein>
    <submittedName>
        <fullName evidence="14">Trace amine-associated receptor 1</fullName>
    </submittedName>
</protein>
<evidence type="ECO:0000256" key="1">
    <source>
        <dbReference type="ARBA" id="ARBA00004651"/>
    </source>
</evidence>
<comment type="subcellular location">
    <subcellularLocation>
        <location evidence="1">Cell membrane</location>
        <topology evidence="1">Multi-pass membrane protein</topology>
    </subcellularLocation>
</comment>
<feature type="domain" description="Chromo" evidence="12">
    <location>
        <begin position="5"/>
        <end position="43"/>
    </location>
</feature>
<feature type="transmembrane region" description="Helical" evidence="11">
    <location>
        <begin position="361"/>
        <end position="386"/>
    </location>
</feature>
<evidence type="ECO:0000259" key="12">
    <source>
        <dbReference type="PROSITE" id="PS50013"/>
    </source>
</evidence>
<feature type="domain" description="G-protein coupled receptors family 1 profile" evidence="13">
    <location>
        <begin position="186"/>
        <end position="416"/>
    </location>
</feature>
<dbReference type="PANTHER" id="PTHR24246">
    <property type="entry name" value="OLFACTORY RECEPTOR AND ADENOSINE RECEPTOR"/>
    <property type="match status" value="1"/>
</dbReference>
<evidence type="ECO:0000313" key="14">
    <source>
        <dbReference type="EMBL" id="PFX25985.1"/>
    </source>
</evidence>
<dbReference type="InterPro" id="IPR017452">
    <property type="entry name" value="GPCR_Rhodpsn_7TM"/>
</dbReference>
<name>A0A2B4SC12_STYPI</name>